<dbReference type="FunFam" id="3.40.50.720:FF:000084">
    <property type="entry name" value="Short-chain dehydrogenase reductase"/>
    <property type="match status" value="1"/>
</dbReference>
<dbReference type="PANTHER" id="PTHR42760">
    <property type="entry name" value="SHORT-CHAIN DEHYDROGENASES/REDUCTASES FAMILY MEMBER"/>
    <property type="match status" value="1"/>
</dbReference>
<dbReference type="InterPro" id="IPR057326">
    <property type="entry name" value="KR_dom"/>
</dbReference>
<dbReference type="GO" id="GO:0016616">
    <property type="term" value="F:oxidoreductase activity, acting on the CH-OH group of donors, NAD or NADP as acceptor"/>
    <property type="evidence" value="ECO:0007669"/>
    <property type="project" value="TreeGrafter"/>
</dbReference>
<dbReference type="PANTHER" id="PTHR42760:SF133">
    <property type="entry name" value="3-OXOACYL-[ACYL-CARRIER-PROTEIN] REDUCTASE"/>
    <property type="match status" value="1"/>
</dbReference>
<dbReference type="InterPro" id="IPR002347">
    <property type="entry name" value="SDR_fam"/>
</dbReference>
<comment type="similarity">
    <text evidence="1">Belongs to the short-chain dehydrogenases/reductases (SDR) family.</text>
</comment>
<dbReference type="RefSeq" id="WP_019749636.1">
    <property type="nucleotide sequence ID" value="NZ_CP176579.1"/>
</dbReference>
<gene>
    <name evidence="4" type="ORF">I3517_22795</name>
</gene>
<dbReference type="Gene3D" id="3.40.50.720">
    <property type="entry name" value="NAD(P)-binding Rossmann-like Domain"/>
    <property type="match status" value="1"/>
</dbReference>
<dbReference type="InterPro" id="IPR036291">
    <property type="entry name" value="NAD(P)-bd_dom_sf"/>
</dbReference>
<dbReference type="GO" id="GO:0048038">
    <property type="term" value="F:quinone binding"/>
    <property type="evidence" value="ECO:0007669"/>
    <property type="project" value="TreeGrafter"/>
</dbReference>
<evidence type="ECO:0000256" key="1">
    <source>
        <dbReference type="ARBA" id="ARBA00006484"/>
    </source>
</evidence>
<dbReference type="SUPFAM" id="SSF51735">
    <property type="entry name" value="NAD(P)-binding Rossmann-fold domains"/>
    <property type="match status" value="1"/>
</dbReference>
<evidence type="ECO:0000313" key="5">
    <source>
        <dbReference type="Proteomes" id="UP000627573"/>
    </source>
</evidence>
<evidence type="ECO:0000259" key="3">
    <source>
        <dbReference type="SMART" id="SM00822"/>
    </source>
</evidence>
<organism evidence="4 5">
    <name type="scientific">Rhodococcus erythropolis</name>
    <name type="common">Arthrobacter picolinophilus</name>
    <dbReference type="NCBI Taxonomy" id="1833"/>
    <lineage>
        <taxon>Bacteria</taxon>
        <taxon>Bacillati</taxon>
        <taxon>Actinomycetota</taxon>
        <taxon>Actinomycetes</taxon>
        <taxon>Mycobacteriales</taxon>
        <taxon>Nocardiaceae</taxon>
        <taxon>Rhodococcus</taxon>
        <taxon>Rhodococcus erythropolis group</taxon>
    </lineage>
</organism>
<dbReference type="PRINTS" id="PR00080">
    <property type="entry name" value="SDRFAMILY"/>
</dbReference>
<evidence type="ECO:0000256" key="2">
    <source>
        <dbReference type="ARBA" id="ARBA00023002"/>
    </source>
</evidence>
<dbReference type="Proteomes" id="UP000627573">
    <property type="component" value="Unassembled WGS sequence"/>
</dbReference>
<dbReference type="Pfam" id="PF13561">
    <property type="entry name" value="adh_short_C2"/>
    <property type="match status" value="1"/>
</dbReference>
<proteinExistence type="inferred from homology"/>
<reference evidence="4 5" key="1">
    <citation type="submission" date="2020-12" db="EMBL/GenBank/DDBJ databases">
        <title>Draft genome sequence of furan degrading bacterial strain FUR100.</title>
        <authorList>
            <person name="Woiski C."/>
        </authorList>
    </citation>
    <scope>NUCLEOTIDE SEQUENCE [LARGE SCALE GENOMIC DNA]</scope>
    <source>
        <strain evidence="4 5">FUR100</strain>
    </source>
</reference>
<dbReference type="GO" id="GO:0006633">
    <property type="term" value="P:fatty acid biosynthetic process"/>
    <property type="evidence" value="ECO:0007669"/>
    <property type="project" value="TreeGrafter"/>
</dbReference>
<keyword evidence="2" id="KW-0560">Oxidoreductase</keyword>
<sequence length="251" mass="26315">MTDLTGKVAVVTGGNGGIGLGLAVGLARAGADIAIWARNAEKSQAAVDEVRSHGVHATAFSCDVADEASVVAATAATVDEFGKIDTLVANAGIADAGAYIDTSLDDWHRVLRTNLDGTFLSTREVGRHMINRGQGGAMIILSSTVTKYGAAGQAAYAASKSGCASIGRTLAVEFARHQIRCNVLIPGWVATPMNDHLREDANFVDVTTRRTPVRRWATPDEFHSVAAFLGDPSLTFHTGNEVVVDGGYTIF</sequence>
<accession>A0A8I1DA76</accession>
<evidence type="ECO:0000313" key="4">
    <source>
        <dbReference type="EMBL" id="MBH5145428.1"/>
    </source>
</evidence>
<name>A0A8I1DA76_RHOER</name>
<dbReference type="PRINTS" id="PR00081">
    <property type="entry name" value="GDHRDH"/>
</dbReference>
<dbReference type="EMBL" id="JAECSB010000077">
    <property type="protein sequence ID" value="MBH5145428.1"/>
    <property type="molecule type" value="Genomic_DNA"/>
</dbReference>
<comment type="caution">
    <text evidence="4">The sequence shown here is derived from an EMBL/GenBank/DDBJ whole genome shotgun (WGS) entry which is preliminary data.</text>
</comment>
<feature type="domain" description="Ketoreductase" evidence="3">
    <location>
        <begin position="7"/>
        <end position="191"/>
    </location>
</feature>
<keyword evidence="5" id="KW-1185">Reference proteome</keyword>
<dbReference type="AlphaFoldDB" id="A0A8I1DA76"/>
<dbReference type="SMART" id="SM00822">
    <property type="entry name" value="PKS_KR"/>
    <property type="match status" value="1"/>
</dbReference>
<protein>
    <submittedName>
        <fullName evidence="4">SDR family oxidoreductase</fullName>
    </submittedName>
</protein>